<reference evidence="2" key="1">
    <citation type="submission" date="2021-02" db="EMBL/GenBank/DDBJ databases">
        <authorList>
            <person name="Nowell W R."/>
        </authorList>
    </citation>
    <scope>NUCLEOTIDE SEQUENCE</scope>
</reference>
<evidence type="ECO:0000313" key="4">
    <source>
        <dbReference type="Proteomes" id="UP000677228"/>
    </source>
</evidence>
<comment type="caution">
    <text evidence="2">The sequence shown here is derived from an EMBL/GenBank/DDBJ whole genome shotgun (WGS) entry which is preliminary data.</text>
</comment>
<name>A0A8S2DAT5_9BILA</name>
<feature type="compositionally biased region" description="Polar residues" evidence="1">
    <location>
        <begin position="8"/>
        <end position="17"/>
    </location>
</feature>
<feature type="compositionally biased region" description="Basic and acidic residues" evidence="1">
    <location>
        <begin position="534"/>
        <end position="552"/>
    </location>
</feature>
<sequence>MMERNMDYNKNQFNKSSPLPHRHLSKSKQKIMDRSPSDTNSFYDLQKYRNEKSNVISRGCNTIQNNIKTLRPEQLKLIYDDFVQELKLWSNNQSYELLSHIVRVLDNVNDMILIDSLILNHEFYFILINTLKDILKKWQKRYDALSKQESFIFRNTSRILFNMISSMSDNNDILQQQQQKRQMFHLFLNQKFIKSVKKCLENVAVYGKHITNGNNFKYFAKLIDILADYQCVLNKEEQEKLSSLLLNSIVKCLCSEYYVDAFKHLQLKSNSMSENEKFFLRKCPSYLTSYAVKCLAFKKYIPVIKEWKHPVKHSMYHLIDILNHSVSRFQSYVTRISQYLSIIDGLLVILNEPLLSTENVMEKSTNIEVILIESTIILMLKLVCHPSILNYVKQKQVTQTFLSLTNSKYDSIQLNAYLILACVMNEGNISTVVNKEKIISKIPDFLKQTIEENRNDYLIEKLKGKFRFDELKEYLNTTDVKKHGFMSEDCTSVQGLTKGFLAFPAVVYKEHKTSNVHDYSPLYDSDFESETDTNENHSVEDENKKMEQFKLR</sequence>
<feature type="compositionally biased region" description="Basic residues" evidence="1">
    <location>
        <begin position="20"/>
        <end position="29"/>
    </location>
</feature>
<dbReference type="Proteomes" id="UP000677228">
    <property type="component" value="Unassembled WGS sequence"/>
</dbReference>
<feature type="region of interest" description="Disordered" evidence="1">
    <location>
        <begin position="527"/>
        <end position="552"/>
    </location>
</feature>
<feature type="region of interest" description="Disordered" evidence="1">
    <location>
        <begin position="1"/>
        <end position="39"/>
    </location>
</feature>
<accession>A0A8S2DAT5</accession>
<protein>
    <submittedName>
        <fullName evidence="2">Uncharacterized protein</fullName>
    </submittedName>
</protein>
<evidence type="ECO:0000313" key="3">
    <source>
        <dbReference type="EMBL" id="CAF3671986.1"/>
    </source>
</evidence>
<proteinExistence type="predicted"/>
<dbReference type="Proteomes" id="UP000682733">
    <property type="component" value="Unassembled WGS sequence"/>
</dbReference>
<gene>
    <name evidence="2" type="ORF">OVA965_LOCUS9051</name>
    <name evidence="3" type="ORF">TMI583_LOCUS9047</name>
</gene>
<dbReference type="EMBL" id="CAJNOK010003144">
    <property type="protein sequence ID" value="CAF0889544.1"/>
    <property type="molecule type" value="Genomic_DNA"/>
</dbReference>
<dbReference type="AlphaFoldDB" id="A0A8S2DAT5"/>
<dbReference type="EMBL" id="CAJOBA010003145">
    <property type="protein sequence ID" value="CAF3671986.1"/>
    <property type="molecule type" value="Genomic_DNA"/>
</dbReference>
<organism evidence="2 4">
    <name type="scientific">Didymodactylos carnosus</name>
    <dbReference type="NCBI Taxonomy" id="1234261"/>
    <lineage>
        <taxon>Eukaryota</taxon>
        <taxon>Metazoa</taxon>
        <taxon>Spiralia</taxon>
        <taxon>Gnathifera</taxon>
        <taxon>Rotifera</taxon>
        <taxon>Eurotatoria</taxon>
        <taxon>Bdelloidea</taxon>
        <taxon>Philodinida</taxon>
        <taxon>Philodinidae</taxon>
        <taxon>Didymodactylos</taxon>
    </lineage>
</organism>
<evidence type="ECO:0000256" key="1">
    <source>
        <dbReference type="SAM" id="MobiDB-lite"/>
    </source>
</evidence>
<evidence type="ECO:0000313" key="2">
    <source>
        <dbReference type="EMBL" id="CAF0889544.1"/>
    </source>
</evidence>